<proteinExistence type="predicted"/>
<reference evidence="4 5" key="1">
    <citation type="submission" date="2017-06" db="EMBL/GenBank/DDBJ databases">
        <title>Biodegradation of gentamicin by bacterial consortia AMQD4 in synthetic medium and raw gentamicin sewage.</title>
        <authorList>
            <person name="Chang H."/>
            <person name="Feng Y."/>
            <person name="Li Z."/>
            <person name="Xue J."/>
            <person name="Cheng D."/>
        </authorList>
    </citation>
    <scope>NUCLEOTIDE SEQUENCE [LARGE SCALE GENOMIC DNA]</scope>
    <source>
        <strain evidence="4 5">BZC3</strain>
    </source>
</reference>
<dbReference type="STRING" id="293.GCA_000988015_01723"/>
<dbReference type="InterPro" id="IPR001680">
    <property type="entry name" value="WD40_rpt"/>
</dbReference>
<keyword evidence="2" id="KW-0677">Repeat</keyword>
<evidence type="ECO:0000256" key="1">
    <source>
        <dbReference type="ARBA" id="ARBA00022574"/>
    </source>
</evidence>
<dbReference type="SUPFAM" id="SSF50978">
    <property type="entry name" value="WD40 repeat-like"/>
    <property type="match status" value="1"/>
</dbReference>
<gene>
    <name evidence="4" type="ORF">CD943_11170</name>
</gene>
<evidence type="ECO:0000256" key="3">
    <source>
        <dbReference type="SAM" id="MobiDB-lite"/>
    </source>
</evidence>
<dbReference type="SMART" id="SM00320">
    <property type="entry name" value="WD40"/>
    <property type="match status" value="4"/>
</dbReference>
<name>A0A1Z3LZ36_BREDI</name>
<organism evidence="4 5">
    <name type="scientific">Brevundimonas diminuta</name>
    <name type="common">Pseudomonas diminuta</name>
    <dbReference type="NCBI Taxonomy" id="293"/>
    <lineage>
        <taxon>Bacteria</taxon>
        <taxon>Pseudomonadati</taxon>
        <taxon>Pseudomonadota</taxon>
        <taxon>Alphaproteobacteria</taxon>
        <taxon>Caulobacterales</taxon>
        <taxon>Caulobacteraceae</taxon>
        <taxon>Brevundimonas</taxon>
    </lineage>
</organism>
<dbReference type="Proteomes" id="UP000197024">
    <property type="component" value="Chromosome"/>
</dbReference>
<dbReference type="InterPro" id="IPR036322">
    <property type="entry name" value="WD40_repeat_dom_sf"/>
</dbReference>
<evidence type="ECO:0008006" key="6">
    <source>
        <dbReference type="Google" id="ProtNLM"/>
    </source>
</evidence>
<evidence type="ECO:0000256" key="2">
    <source>
        <dbReference type="ARBA" id="ARBA00022737"/>
    </source>
</evidence>
<accession>A0A1Z3LZ36</accession>
<sequence length="342" mass="36254">MTTFSFDAQVTAALFDKTGAIFALGDGSVRFESGARSEVHDGAVLCACVHPSGEGIVTGGDDGKLVWSREGEAVLLAQTKGQWIDAVAASAETGLIAFSSGRALNVLDVKDPHFRRDFQHERTVSGVAFDPKGRRIAASTYGGAWLWYARIEQQQPTKLAWAGSHLAVGFSTDGAYVVTSMQDNQLHGWRLKDQKNMRMGGYPSKIKSFAFLAKGQLLATSGAQGVVLWPFVGSNGPMGREATEIGYDETTLIAQVAAAPAHGRLAAGLEDGRVWWADPAGRGLQFVKQDKGAPITALAMSSGAARIAWADEDGHAGVVSLSSEPSPSMGEGRVGVRATRFR</sequence>
<dbReference type="InterPro" id="IPR015943">
    <property type="entry name" value="WD40/YVTN_repeat-like_dom_sf"/>
</dbReference>
<dbReference type="AlphaFoldDB" id="A0A1Z3LZ36"/>
<evidence type="ECO:0000313" key="5">
    <source>
        <dbReference type="Proteomes" id="UP000197024"/>
    </source>
</evidence>
<dbReference type="PANTHER" id="PTHR22847:SF637">
    <property type="entry name" value="WD REPEAT DOMAIN 5B"/>
    <property type="match status" value="1"/>
</dbReference>
<dbReference type="EMBL" id="CP021995">
    <property type="protein sequence ID" value="ASD27396.1"/>
    <property type="molecule type" value="Genomic_DNA"/>
</dbReference>
<dbReference type="RefSeq" id="WP_088411064.1">
    <property type="nucleotide sequence ID" value="NZ_CP021995.1"/>
</dbReference>
<dbReference type="PANTHER" id="PTHR22847">
    <property type="entry name" value="WD40 REPEAT PROTEIN"/>
    <property type="match status" value="1"/>
</dbReference>
<dbReference type="Gene3D" id="2.130.10.10">
    <property type="entry name" value="YVTN repeat-like/Quinoprotein amine dehydrogenase"/>
    <property type="match status" value="2"/>
</dbReference>
<feature type="region of interest" description="Disordered" evidence="3">
    <location>
        <begin position="319"/>
        <end position="342"/>
    </location>
</feature>
<dbReference type="Pfam" id="PF00400">
    <property type="entry name" value="WD40"/>
    <property type="match status" value="1"/>
</dbReference>
<keyword evidence="1" id="KW-0853">WD repeat</keyword>
<reference evidence="4 5" key="2">
    <citation type="submission" date="2017-06" db="EMBL/GenBank/DDBJ databases">
        <authorList>
            <person name="Kim H.J."/>
            <person name="Triplett B.A."/>
        </authorList>
    </citation>
    <scope>NUCLEOTIDE SEQUENCE [LARGE SCALE GENOMIC DNA]</scope>
    <source>
        <strain evidence="4 5">BZC3</strain>
    </source>
</reference>
<evidence type="ECO:0000313" key="4">
    <source>
        <dbReference type="EMBL" id="ASD27396.1"/>
    </source>
</evidence>
<protein>
    <recommendedName>
        <fullName evidence="6">WD40 repeat domain-containing protein</fullName>
    </recommendedName>
</protein>